<dbReference type="Proteomes" id="UP000838756">
    <property type="component" value="Unassembled WGS sequence"/>
</dbReference>
<reference evidence="1" key="1">
    <citation type="submission" date="2022-03" db="EMBL/GenBank/DDBJ databases">
        <authorList>
            <person name="Lindestad O."/>
        </authorList>
    </citation>
    <scope>NUCLEOTIDE SEQUENCE</scope>
</reference>
<organism evidence="1 2">
    <name type="scientific">Pararge aegeria aegeria</name>
    <dbReference type="NCBI Taxonomy" id="348720"/>
    <lineage>
        <taxon>Eukaryota</taxon>
        <taxon>Metazoa</taxon>
        <taxon>Ecdysozoa</taxon>
        <taxon>Arthropoda</taxon>
        <taxon>Hexapoda</taxon>
        <taxon>Insecta</taxon>
        <taxon>Pterygota</taxon>
        <taxon>Neoptera</taxon>
        <taxon>Endopterygota</taxon>
        <taxon>Lepidoptera</taxon>
        <taxon>Glossata</taxon>
        <taxon>Ditrysia</taxon>
        <taxon>Papilionoidea</taxon>
        <taxon>Nymphalidae</taxon>
        <taxon>Satyrinae</taxon>
        <taxon>Satyrini</taxon>
        <taxon>Parargina</taxon>
        <taxon>Pararge</taxon>
    </lineage>
</organism>
<comment type="caution">
    <text evidence="1">The sequence shown here is derived from an EMBL/GenBank/DDBJ whole genome shotgun (WGS) entry which is preliminary data.</text>
</comment>
<proteinExistence type="predicted"/>
<name>A0A8S4S9Q6_9NEOP</name>
<protein>
    <submittedName>
        <fullName evidence="1">Jg6424 protein</fullName>
    </submittedName>
</protein>
<evidence type="ECO:0000313" key="1">
    <source>
        <dbReference type="EMBL" id="CAH2253474.1"/>
    </source>
</evidence>
<keyword evidence="2" id="KW-1185">Reference proteome</keyword>
<gene>
    <name evidence="1" type="primary">jg6424</name>
    <name evidence="1" type="ORF">PAEG_LOCUS22528</name>
</gene>
<dbReference type="EMBL" id="CAKXAJ010026057">
    <property type="protein sequence ID" value="CAH2253474.1"/>
    <property type="molecule type" value="Genomic_DNA"/>
</dbReference>
<sequence>MVFQLTSGGPSALSINYVERNVYERNESEDMGEGERCTGVNHCSFVLAEDYLPSRSWSPGIVYIKYACFDGKSSRFFFVAKFLSTPPHHVEAQFQSS</sequence>
<dbReference type="OrthoDB" id="6431754at2759"/>
<accession>A0A8S4S9Q6</accession>
<dbReference type="AlphaFoldDB" id="A0A8S4S9Q6"/>
<evidence type="ECO:0000313" key="2">
    <source>
        <dbReference type="Proteomes" id="UP000838756"/>
    </source>
</evidence>